<feature type="compositionally biased region" description="Low complexity" evidence="1">
    <location>
        <begin position="86"/>
        <end position="99"/>
    </location>
</feature>
<dbReference type="AlphaFoldDB" id="A0A0F4GT03"/>
<organism evidence="3 4">
    <name type="scientific">Zymoseptoria brevis</name>
    <dbReference type="NCBI Taxonomy" id="1047168"/>
    <lineage>
        <taxon>Eukaryota</taxon>
        <taxon>Fungi</taxon>
        <taxon>Dikarya</taxon>
        <taxon>Ascomycota</taxon>
        <taxon>Pezizomycotina</taxon>
        <taxon>Dothideomycetes</taxon>
        <taxon>Dothideomycetidae</taxon>
        <taxon>Mycosphaerellales</taxon>
        <taxon>Mycosphaerellaceae</taxon>
        <taxon>Zymoseptoria</taxon>
    </lineage>
</organism>
<name>A0A0F4GT03_9PEZI</name>
<protein>
    <submittedName>
        <fullName evidence="3">Uncharacterized protein</fullName>
    </submittedName>
</protein>
<proteinExistence type="predicted"/>
<feature type="region of interest" description="Disordered" evidence="1">
    <location>
        <begin position="86"/>
        <end position="112"/>
    </location>
</feature>
<evidence type="ECO:0000256" key="2">
    <source>
        <dbReference type="SAM" id="SignalP"/>
    </source>
</evidence>
<accession>A0A0F4GT03</accession>
<reference evidence="3 4" key="1">
    <citation type="submission" date="2015-03" db="EMBL/GenBank/DDBJ databases">
        <title>RNA-seq based gene annotation and comparative genomics of four Zymoseptoria species reveal species-specific pathogenicity related genes and transposable element activity.</title>
        <authorList>
            <person name="Grandaubert J."/>
            <person name="Bhattacharyya A."/>
            <person name="Stukenbrock E.H."/>
        </authorList>
    </citation>
    <scope>NUCLEOTIDE SEQUENCE [LARGE SCALE GENOMIC DNA]</scope>
    <source>
        <strain evidence="3 4">Zb18110</strain>
    </source>
</reference>
<gene>
    <name evidence="3" type="ORF">TI39_contig332g00001</name>
</gene>
<keyword evidence="2" id="KW-0732">Signal</keyword>
<feature type="signal peptide" evidence="2">
    <location>
        <begin position="1"/>
        <end position="22"/>
    </location>
</feature>
<evidence type="ECO:0000313" key="3">
    <source>
        <dbReference type="EMBL" id="KJY00379.1"/>
    </source>
</evidence>
<evidence type="ECO:0000313" key="4">
    <source>
        <dbReference type="Proteomes" id="UP000033647"/>
    </source>
</evidence>
<dbReference type="EMBL" id="LAFY01000324">
    <property type="protein sequence ID" value="KJY00379.1"/>
    <property type="molecule type" value="Genomic_DNA"/>
</dbReference>
<evidence type="ECO:0000256" key="1">
    <source>
        <dbReference type="SAM" id="MobiDB-lite"/>
    </source>
</evidence>
<feature type="chain" id="PRO_5002468711" evidence="2">
    <location>
        <begin position="23"/>
        <end position="165"/>
    </location>
</feature>
<keyword evidence="4" id="KW-1185">Reference proteome</keyword>
<comment type="caution">
    <text evidence="3">The sequence shown here is derived from an EMBL/GenBank/DDBJ whole genome shotgun (WGS) entry which is preliminary data.</text>
</comment>
<sequence length="165" mass="16353">MRFFDLSATALAAAAMLSGVSADAPPSYVATSLDVEPIVSGSATATATTTYYVTRTVLRVVETVTSTGDGTSSAYTTTEASTAAVSTVAPSSTVEPSSTGEPSSTVKPSPSHYPGLNTTIVYGSGIGTGGMPMATYVSPPPSTGAAGKLEAFTFAAVLGLVALVL</sequence>
<dbReference type="Proteomes" id="UP000033647">
    <property type="component" value="Unassembled WGS sequence"/>
</dbReference>